<evidence type="ECO:0000313" key="1">
    <source>
        <dbReference type="EMBL" id="VVA92112.1"/>
    </source>
</evidence>
<accession>A0A565ARX9</accession>
<organism evidence="1 2">
    <name type="scientific">Arabis nemorensis</name>
    <dbReference type="NCBI Taxonomy" id="586526"/>
    <lineage>
        <taxon>Eukaryota</taxon>
        <taxon>Viridiplantae</taxon>
        <taxon>Streptophyta</taxon>
        <taxon>Embryophyta</taxon>
        <taxon>Tracheophyta</taxon>
        <taxon>Spermatophyta</taxon>
        <taxon>Magnoliopsida</taxon>
        <taxon>eudicotyledons</taxon>
        <taxon>Gunneridae</taxon>
        <taxon>Pentapetalae</taxon>
        <taxon>rosids</taxon>
        <taxon>malvids</taxon>
        <taxon>Brassicales</taxon>
        <taxon>Brassicaceae</taxon>
        <taxon>Arabideae</taxon>
        <taxon>Arabis</taxon>
    </lineage>
</organism>
<proteinExistence type="predicted"/>
<dbReference type="Proteomes" id="UP000489600">
    <property type="component" value="Unassembled WGS sequence"/>
</dbReference>
<dbReference type="EMBL" id="CABITT030000001">
    <property type="protein sequence ID" value="VVA92112.1"/>
    <property type="molecule type" value="Genomic_DNA"/>
</dbReference>
<reference evidence="1" key="1">
    <citation type="submission" date="2019-07" db="EMBL/GenBank/DDBJ databases">
        <authorList>
            <person name="Dittberner H."/>
        </authorList>
    </citation>
    <scope>NUCLEOTIDE SEQUENCE [LARGE SCALE GENOMIC DNA]</scope>
</reference>
<dbReference type="OrthoDB" id="1134366at2759"/>
<sequence>MPPRRPHDQQMAGEPVNDWGELRQTLLAMQENMQATIHDTVQEVMELFNPFVDLVVGMEEKI</sequence>
<keyword evidence="2" id="KW-1185">Reference proteome</keyword>
<protein>
    <submittedName>
        <fullName evidence="1">Uncharacterized protein</fullName>
    </submittedName>
</protein>
<gene>
    <name evidence="1" type="ORF">ANE_LOCUS2557</name>
</gene>
<comment type="caution">
    <text evidence="1">The sequence shown here is derived from an EMBL/GenBank/DDBJ whole genome shotgun (WGS) entry which is preliminary data.</text>
</comment>
<evidence type="ECO:0000313" key="2">
    <source>
        <dbReference type="Proteomes" id="UP000489600"/>
    </source>
</evidence>
<dbReference type="AlphaFoldDB" id="A0A565ARX9"/>
<name>A0A565ARX9_9BRAS</name>